<keyword evidence="4" id="KW-1133">Transmembrane helix</keyword>
<dbReference type="Pfam" id="PF00114">
    <property type="entry name" value="Pilin"/>
    <property type="match status" value="1"/>
</dbReference>
<dbReference type="PROSITE" id="PS00409">
    <property type="entry name" value="PROKAR_NTER_METHYL"/>
    <property type="match status" value="1"/>
</dbReference>
<comment type="caution">
    <text evidence="5">The sequence shown here is derived from an EMBL/GenBank/DDBJ whole genome shotgun (WGS) entry which is preliminary data.</text>
</comment>
<evidence type="ECO:0000256" key="3">
    <source>
        <dbReference type="RuleBase" id="RU000389"/>
    </source>
</evidence>
<dbReference type="EMBL" id="JAJUBC010000002">
    <property type="protein sequence ID" value="MDD1791978.1"/>
    <property type="molecule type" value="Genomic_DNA"/>
</dbReference>
<comment type="similarity">
    <text evidence="1 3">Belongs to the N-Me-Phe pilin family.</text>
</comment>
<reference evidence="5" key="1">
    <citation type="submission" date="2021-12" db="EMBL/GenBank/DDBJ databases">
        <title>Enterovibrio ZSDZ35 sp. nov. and Enterovibrio ZSDZ42 sp. nov., isolated from coastal seawater in Qingdao.</title>
        <authorList>
            <person name="Zhang P."/>
        </authorList>
    </citation>
    <scope>NUCLEOTIDE SEQUENCE</scope>
    <source>
        <strain evidence="5">ZSDZ42</strain>
    </source>
</reference>
<keyword evidence="6" id="KW-1185">Reference proteome</keyword>
<protein>
    <submittedName>
        <fullName evidence="5">Prepilin-type N-terminal cleavage/methylation domain-containing protein</fullName>
    </submittedName>
</protein>
<dbReference type="Proteomes" id="UP001149400">
    <property type="component" value="Unassembled WGS sequence"/>
</dbReference>
<name>A0ABT5QVD5_9GAMM</name>
<keyword evidence="3" id="KW-0281">Fimbrium</keyword>
<dbReference type="RefSeq" id="WP_274162903.1">
    <property type="nucleotide sequence ID" value="NZ_JAJUBC010000002.1"/>
</dbReference>
<dbReference type="NCBIfam" id="TIGR02532">
    <property type="entry name" value="IV_pilin_GFxxxE"/>
    <property type="match status" value="1"/>
</dbReference>
<dbReference type="InterPro" id="IPR012902">
    <property type="entry name" value="N_methyl_site"/>
</dbReference>
<evidence type="ECO:0000313" key="6">
    <source>
        <dbReference type="Proteomes" id="UP001149400"/>
    </source>
</evidence>
<gene>
    <name evidence="5" type="ORF">LRP50_02435</name>
</gene>
<feature type="transmembrane region" description="Helical" evidence="4">
    <location>
        <begin position="6"/>
        <end position="27"/>
    </location>
</feature>
<dbReference type="Pfam" id="PF07963">
    <property type="entry name" value="N_methyl"/>
    <property type="match status" value="1"/>
</dbReference>
<dbReference type="Gene3D" id="3.30.700.10">
    <property type="entry name" value="Glycoprotein, Type 4 Pilin"/>
    <property type="match status" value="1"/>
</dbReference>
<keyword evidence="4" id="KW-0812">Transmembrane</keyword>
<proteinExistence type="inferred from homology"/>
<evidence type="ECO:0000313" key="5">
    <source>
        <dbReference type="EMBL" id="MDD1791978.1"/>
    </source>
</evidence>
<keyword evidence="4" id="KW-0472">Membrane</keyword>
<accession>A0ABT5QVD5</accession>
<dbReference type="InterPro" id="IPR001082">
    <property type="entry name" value="Pilin"/>
</dbReference>
<evidence type="ECO:0000256" key="2">
    <source>
        <dbReference type="ARBA" id="ARBA00022481"/>
    </source>
</evidence>
<keyword evidence="2" id="KW-0488">Methylation</keyword>
<dbReference type="InterPro" id="IPR045584">
    <property type="entry name" value="Pilin-like"/>
</dbReference>
<organism evidence="5 6">
    <name type="scientific">Enterovibrio gelatinilyticus</name>
    <dbReference type="NCBI Taxonomy" id="2899819"/>
    <lineage>
        <taxon>Bacteria</taxon>
        <taxon>Pseudomonadati</taxon>
        <taxon>Pseudomonadota</taxon>
        <taxon>Gammaproteobacteria</taxon>
        <taxon>Vibrionales</taxon>
        <taxon>Vibrionaceae</taxon>
        <taxon>Enterovibrio</taxon>
    </lineage>
</organism>
<dbReference type="SUPFAM" id="SSF54523">
    <property type="entry name" value="Pili subunits"/>
    <property type="match status" value="1"/>
</dbReference>
<evidence type="ECO:0000256" key="1">
    <source>
        <dbReference type="ARBA" id="ARBA00005233"/>
    </source>
</evidence>
<sequence>MRKQKGFSLIELLIVVGIIGAITAIAVPSYSNYKKKSDVTASVASVKSLLTKAELHLAEGTSKSLQTFVEALSGSANSYNVGLGTIVGTAGTAAVGTTAAVPGKLTFTFNAGQSFATKTVIFTRGVEAWSCALHADIKNEFTDIKGCS</sequence>
<evidence type="ECO:0000256" key="4">
    <source>
        <dbReference type="SAM" id="Phobius"/>
    </source>
</evidence>